<dbReference type="InterPro" id="IPR001460">
    <property type="entry name" value="PCN-bd_Tpept"/>
</dbReference>
<dbReference type="AlphaFoldDB" id="A0A6I6UVQ3"/>
<dbReference type="InterPro" id="IPR005311">
    <property type="entry name" value="PBP_dimer"/>
</dbReference>
<evidence type="ECO:0000313" key="11">
    <source>
        <dbReference type="EMBL" id="QHE63222.1"/>
    </source>
</evidence>
<evidence type="ECO:0000256" key="3">
    <source>
        <dbReference type="ARBA" id="ARBA00007171"/>
    </source>
</evidence>
<evidence type="ECO:0000259" key="8">
    <source>
        <dbReference type="Pfam" id="PF00905"/>
    </source>
</evidence>
<feature type="signal peptide" evidence="7">
    <location>
        <begin position="1"/>
        <end position="25"/>
    </location>
</feature>
<evidence type="ECO:0000256" key="7">
    <source>
        <dbReference type="SAM" id="SignalP"/>
    </source>
</evidence>
<dbReference type="GO" id="GO:0009252">
    <property type="term" value="P:peptidoglycan biosynthetic process"/>
    <property type="evidence" value="ECO:0007669"/>
    <property type="project" value="UniProtKB-UniPathway"/>
</dbReference>
<dbReference type="InterPro" id="IPR050515">
    <property type="entry name" value="Beta-lactam/transpept"/>
</dbReference>
<keyword evidence="7" id="KW-0732">Signal</keyword>
<dbReference type="RefSeq" id="WP_159362904.1">
    <property type="nucleotide sequence ID" value="NZ_CP047394.1"/>
</dbReference>
<dbReference type="SUPFAM" id="SSF54427">
    <property type="entry name" value="NTF2-like"/>
    <property type="match status" value="1"/>
</dbReference>
<evidence type="ECO:0000256" key="5">
    <source>
        <dbReference type="ARBA" id="ARBA00023136"/>
    </source>
</evidence>
<dbReference type="EMBL" id="CP047394">
    <property type="protein sequence ID" value="QHE63222.1"/>
    <property type="molecule type" value="Genomic_DNA"/>
</dbReference>
<accession>A0A6I6UVQ3</accession>
<dbReference type="Pfam" id="PF03717">
    <property type="entry name" value="PBP_dimer"/>
    <property type="match status" value="1"/>
</dbReference>
<reference evidence="11 12" key="1">
    <citation type="submission" date="2019-06" db="EMBL/GenBank/DDBJ databases">
        <title>An operon consisting of a P-type ATPase gene and a transcriptional regular gene given the different cadmium resistance in Bacillus vietamensis 151-6 and Bacillus marisflavi 151-25.</title>
        <authorList>
            <person name="Yu X."/>
        </authorList>
    </citation>
    <scope>NUCLEOTIDE SEQUENCE [LARGE SCALE GENOMIC DNA]</scope>
    <source>
        <strain evidence="11 12">151-6</strain>
    </source>
</reference>
<proteinExistence type="inferred from homology"/>
<protein>
    <recommendedName>
        <fullName evidence="4">serine-type D-Ala-D-Ala carboxypeptidase</fullName>
        <ecNumber evidence="4">3.4.16.4</ecNumber>
    </recommendedName>
</protein>
<comment type="subcellular location">
    <subcellularLocation>
        <location evidence="1">Membrane</location>
    </subcellularLocation>
</comment>
<dbReference type="InterPro" id="IPR036138">
    <property type="entry name" value="PBP_dimer_sf"/>
</dbReference>
<dbReference type="UniPathway" id="UPA00219"/>
<dbReference type="InterPro" id="IPR007887">
    <property type="entry name" value="MecA_N"/>
</dbReference>
<feature type="domain" description="Penicillin-binding protein transpeptidase" evidence="8">
    <location>
        <begin position="355"/>
        <end position="649"/>
    </location>
</feature>
<keyword evidence="5" id="KW-0472">Membrane</keyword>
<dbReference type="Pfam" id="PF00905">
    <property type="entry name" value="Transpeptidase"/>
    <property type="match status" value="1"/>
</dbReference>
<feature type="chain" id="PRO_5039445482" description="serine-type D-Ala-D-Ala carboxypeptidase" evidence="7">
    <location>
        <begin position="26"/>
        <end position="711"/>
    </location>
</feature>
<dbReference type="PANTHER" id="PTHR30627:SF25">
    <property type="entry name" value="PENICILLIN-BINDING PROTEIN 3"/>
    <property type="match status" value="1"/>
</dbReference>
<comment type="catalytic activity">
    <reaction evidence="6">
        <text>Preferential cleavage: (Ac)2-L-Lys-D-Ala-|-D-Ala. Also transpeptidation of peptidyl-alanyl moieties that are N-acyl substituents of D-alanine.</text>
        <dbReference type="EC" id="3.4.16.4"/>
    </reaction>
</comment>
<organism evidence="11 12">
    <name type="scientific">Rossellomorea vietnamensis</name>
    <dbReference type="NCBI Taxonomy" id="218284"/>
    <lineage>
        <taxon>Bacteria</taxon>
        <taxon>Bacillati</taxon>
        <taxon>Bacillota</taxon>
        <taxon>Bacilli</taxon>
        <taxon>Bacillales</taxon>
        <taxon>Bacillaceae</taxon>
        <taxon>Rossellomorea</taxon>
    </lineage>
</organism>
<feature type="domain" description="NTF2-like N-terminal transpeptidase" evidence="10">
    <location>
        <begin position="27"/>
        <end position="150"/>
    </location>
</feature>
<dbReference type="PANTHER" id="PTHR30627">
    <property type="entry name" value="PEPTIDOGLYCAN D,D-TRANSPEPTIDASE"/>
    <property type="match status" value="1"/>
</dbReference>
<dbReference type="PROSITE" id="PS51257">
    <property type="entry name" value="PROKAR_LIPOPROTEIN"/>
    <property type="match status" value="1"/>
</dbReference>
<name>A0A6I6UVQ3_9BACI</name>
<dbReference type="SUPFAM" id="SSF56519">
    <property type="entry name" value="Penicillin binding protein dimerisation domain"/>
    <property type="match status" value="1"/>
</dbReference>
<dbReference type="InterPro" id="IPR012338">
    <property type="entry name" value="Beta-lactam/transpept-like"/>
</dbReference>
<feature type="domain" description="Penicillin-binding protein dimerisation" evidence="9">
    <location>
        <begin position="157"/>
        <end position="312"/>
    </location>
</feature>
<evidence type="ECO:0000256" key="2">
    <source>
        <dbReference type="ARBA" id="ARBA00004752"/>
    </source>
</evidence>
<evidence type="ECO:0000256" key="4">
    <source>
        <dbReference type="ARBA" id="ARBA00012448"/>
    </source>
</evidence>
<dbReference type="KEGG" id="bvq:FHE72_21055"/>
<comment type="similarity">
    <text evidence="3">Belongs to the transpeptidase family.</text>
</comment>
<dbReference type="Gene3D" id="3.90.1310.10">
    <property type="entry name" value="Penicillin-binding protein 2a (Domain 2)"/>
    <property type="match status" value="1"/>
</dbReference>
<evidence type="ECO:0000256" key="6">
    <source>
        <dbReference type="ARBA" id="ARBA00034000"/>
    </source>
</evidence>
<gene>
    <name evidence="11" type="ORF">FHE72_21055</name>
</gene>
<evidence type="ECO:0000313" key="12">
    <source>
        <dbReference type="Proteomes" id="UP000465062"/>
    </source>
</evidence>
<dbReference type="Gene3D" id="3.40.710.10">
    <property type="entry name" value="DD-peptidase/beta-lactamase superfamily"/>
    <property type="match status" value="1"/>
</dbReference>
<dbReference type="Gene3D" id="3.10.450.100">
    <property type="entry name" value="NTF2-like, domain 1"/>
    <property type="match status" value="1"/>
</dbReference>
<dbReference type="SUPFAM" id="SSF56601">
    <property type="entry name" value="beta-lactamase/transpeptidase-like"/>
    <property type="match status" value="1"/>
</dbReference>
<sequence>MIKKIMLLCTFVALSLMLAGCQEKAQPDDRLQEYVDLWNKGKFDSMFSDYANTSTKDTYKKEDFVTRYKDIYKDLEVKDVKVSFKKPDKEVDWDKETKAKFPMTISFKTLAGEVSYKKDVTLTKEKKEDGENWFVDWDPSFILPEMEKDDKVGVESISAKRGEILDRNQQPLAVNGEAFELGIVPKEFNDNDLSKLSSLLDLSPEQIKGKLEASWVKPDYFVPIKKIALTERPLALDVIELDGLYSKRVPAREYPYGEATAHLTGYIGKLTAEKLEKLKDKGYTAQSLMGLSGAEEVYEDQLRGKDGQRIYLKQPDSEDTFTVAEQPVEDGKNITLTIDAEMQKKIYAQMKDEAGTAAAINPETGEALALVSTPAYDPNEFVLGISSEQYKKLADDSKKPLRNRFQLAYSPGSTMKGITASVGLKSGKLDPSKIYDIPGKKWQKDESWGNYKVVRVFDNESKVDLESALKFSDNIYFARVGLDMGAETFIAGLKDFGFGEEIPMSYPIYQSQVSNDGKISKEVQLADSAFGQGEVLMSIVHIASAYGGIINDGTMMEPKLLKDEEPKVWKKDLLSKEQADMMKTNFRKVVTEGIAGKASVEGKAIAGKTGTAEIKAEQGTKGKENGVFVSYDQNDPSMVLAMLLEDVQDAGEVPIPSKWPRSFMIVGNSGREGQVPLSFLSSCSIFHPTAIPLSICAMINGMTNEVENQQG</sequence>
<dbReference type="GO" id="GO:0071555">
    <property type="term" value="P:cell wall organization"/>
    <property type="evidence" value="ECO:0007669"/>
    <property type="project" value="TreeGrafter"/>
</dbReference>
<evidence type="ECO:0000259" key="9">
    <source>
        <dbReference type="Pfam" id="PF03717"/>
    </source>
</evidence>
<comment type="pathway">
    <text evidence="2">Cell wall biogenesis; peptidoglycan biosynthesis.</text>
</comment>
<evidence type="ECO:0000256" key="1">
    <source>
        <dbReference type="ARBA" id="ARBA00004370"/>
    </source>
</evidence>
<dbReference type="Gene3D" id="3.30.1390.30">
    <property type="entry name" value="Penicillin-binding protein 2a, domain 3"/>
    <property type="match status" value="1"/>
</dbReference>
<dbReference type="GO" id="GO:0071972">
    <property type="term" value="F:peptidoglycan L,D-transpeptidase activity"/>
    <property type="evidence" value="ECO:0007669"/>
    <property type="project" value="TreeGrafter"/>
</dbReference>
<dbReference type="EC" id="3.4.16.4" evidence="4"/>
<dbReference type="GO" id="GO:0009002">
    <property type="term" value="F:serine-type D-Ala-D-Ala carboxypeptidase activity"/>
    <property type="evidence" value="ECO:0007669"/>
    <property type="project" value="UniProtKB-EC"/>
</dbReference>
<dbReference type="Pfam" id="PF05223">
    <property type="entry name" value="MecA_N"/>
    <property type="match status" value="1"/>
</dbReference>
<dbReference type="Proteomes" id="UP000465062">
    <property type="component" value="Chromosome"/>
</dbReference>
<dbReference type="GO" id="GO:0008658">
    <property type="term" value="F:penicillin binding"/>
    <property type="evidence" value="ECO:0007669"/>
    <property type="project" value="InterPro"/>
</dbReference>
<dbReference type="InterPro" id="IPR032710">
    <property type="entry name" value="NTF2-like_dom_sf"/>
</dbReference>
<evidence type="ECO:0000259" key="10">
    <source>
        <dbReference type="Pfam" id="PF05223"/>
    </source>
</evidence>
<dbReference type="GO" id="GO:0005886">
    <property type="term" value="C:plasma membrane"/>
    <property type="evidence" value="ECO:0007669"/>
    <property type="project" value="TreeGrafter"/>
</dbReference>
<dbReference type="GO" id="GO:0046677">
    <property type="term" value="P:response to antibiotic"/>
    <property type="evidence" value="ECO:0007669"/>
    <property type="project" value="InterPro"/>
</dbReference>